<dbReference type="Gene3D" id="2.130.10.10">
    <property type="entry name" value="YVTN repeat-like/Quinoprotein amine dehydrogenase"/>
    <property type="match status" value="1"/>
</dbReference>
<reference evidence="2 3" key="1">
    <citation type="submission" date="2014-06" db="EMBL/GenBank/DDBJ databases">
        <title>Evolutionary Origins and Diversification of the Mycorrhizal Mutualists.</title>
        <authorList>
            <consortium name="DOE Joint Genome Institute"/>
            <consortium name="Mycorrhizal Genomics Consortium"/>
            <person name="Kohler A."/>
            <person name="Kuo A."/>
            <person name="Nagy L.G."/>
            <person name="Floudas D."/>
            <person name="Copeland A."/>
            <person name="Barry K.W."/>
            <person name="Cichocki N."/>
            <person name="Veneault-Fourrey C."/>
            <person name="LaButti K."/>
            <person name="Lindquist E.A."/>
            <person name="Lipzen A."/>
            <person name="Lundell T."/>
            <person name="Morin E."/>
            <person name="Murat C."/>
            <person name="Riley R."/>
            <person name="Ohm R."/>
            <person name="Sun H."/>
            <person name="Tunlid A."/>
            <person name="Henrissat B."/>
            <person name="Grigoriev I.V."/>
            <person name="Hibbett D.S."/>
            <person name="Martin F."/>
        </authorList>
    </citation>
    <scope>NUCLEOTIDE SEQUENCE [LARGE SCALE GENOMIC DNA]</scope>
    <source>
        <strain evidence="2 3">SS14</strain>
    </source>
</reference>
<protein>
    <recommendedName>
        <fullName evidence="4">3-carboxymuconate cyclase</fullName>
    </recommendedName>
</protein>
<accession>A0A0C9UTM4</accession>
<dbReference type="OrthoDB" id="10006285at2759"/>
<evidence type="ECO:0000256" key="1">
    <source>
        <dbReference type="SAM" id="SignalP"/>
    </source>
</evidence>
<evidence type="ECO:0000313" key="2">
    <source>
        <dbReference type="EMBL" id="KIJ46198.1"/>
    </source>
</evidence>
<name>A0A0C9UTM4_SPHS4</name>
<dbReference type="SUPFAM" id="SSF63829">
    <property type="entry name" value="Calcium-dependent phosphotriesterase"/>
    <property type="match status" value="1"/>
</dbReference>
<organism evidence="2 3">
    <name type="scientific">Sphaerobolus stellatus (strain SS14)</name>
    <dbReference type="NCBI Taxonomy" id="990650"/>
    <lineage>
        <taxon>Eukaryota</taxon>
        <taxon>Fungi</taxon>
        <taxon>Dikarya</taxon>
        <taxon>Basidiomycota</taxon>
        <taxon>Agaricomycotina</taxon>
        <taxon>Agaricomycetes</taxon>
        <taxon>Phallomycetidae</taxon>
        <taxon>Geastrales</taxon>
        <taxon>Sphaerobolaceae</taxon>
        <taxon>Sphaerobolus</taxon>
    </lineage>
</organism>
<dbReference type="AlphaFoldDB" id="A0A0C9UTM4"/>
<keyword evidence="1" id="KW-0732">Signal</keyword>
<proteinExistence type="predicted"/>
<dbReference type="HOGENOM" id="CLU_037887_0_0_1"/>
<feature type="chain" id="PRO_5002204335" description="3-carboxymuconate cyclase" evidence="1">
    <location>
        <begin position="22"/>
        <end position="406"/>
    </location>
</feature>
<feature type="signal peptide" evidence="1">
    <location>
        <begin position="1"/>
        <end position="21"/>
    </location>
</feature>
<sequence length="406" mass="42696">MKFTLTSVFVALLPYISIGHAAPSQPANQVKGVAYFLTNEPTGNFIISSVIGNDGKLAVKSATYAGGVGDKVVSSPAPDDPLFSQGSVTISGNYLYVVNAGSNTVAMFAINPADPTKLTPVGKPVNSGGEFPVSVAVSEKRGLVCALNAGRLNGVSCFKLDKQRGLSPATANTQRFLGLNQTTPPQPQPGANGLSQVIFNEAETTVLASVREVGGTLRGFLAAWDIHPVTGALSASREVTAPGAIAPFSLNVLPGKNAIIATDPAFGYDIFDLSSHNRSSVFTIPGQSALCWSVYNPKTTNVFLVDSPTRLITEVTVNDKLQSTVLKQYLLPEDGDPLDADIATVNGKQFLYVLIAGPQTINVLSLPAPGSANVIQEYYFADAIAKLGVKQTENYVVGMAIYQPSW</sequence>
<evidence type="ECO:0008006" key="4">
    <source>
        <dbReference type="Google" id="ProtNLM"/>
    </source>
</evidence>
<dbReference type="EMBL" id="KN837108">
    <property type="protein sequence ID" value="KIJ46198.1"/>
    <property type="molecule type" value="Genomic_DNA"/>
</dbReference>
<dbReference type="InterPro" id="IPR019405">
    <property type="entry name" value="Lactonase_7-beta_prop"/>
</dbReference>
<dbReference type="Pfam" id="PF10282">
    <property type="entry name" value="Lactonase"/>
    <property type="match status" value="1"/>
</dbReference>
<gene>
    <name evidence="2" type="ORF">M422DRAFT_250237</name>
</gene>
<dbReference type="Proteomes" id="UP000054279">
    <property type="component" value="Unassembled WGS sequence"/>
</dbReference>
<evidence type="ECO:0000313" key="3">
    <source>
        <dbReference type="Proteomes" id="UP000054279"/>
    </source>
</evidence>
<dbReference type="InterPro" id="IPR015943">
    <property type="entry name" value="WD40/YVTN_repeat-like_dom_sf"/>
</dbReference>
<keyword evidence="3" id="KW-1185">Reference proteome</keyword>